<dbReference type="KEGG" id="mprn:Q3V37_19140"/>
<dbReference type="RefSeq" id="WP_053656596.1">
    <property type="nucleotide sequence ID" value="NZ_CP130472.1"/>
</dbReference>
<sequence length="199" mass="22262">MDVFEAIRTTRAMRRLDPTVPVTDEQLWTILGAAHCAPSGGNAQWLRWVVVTDAERRARLGEIYRACWAPVRRRYDDRVPTDPEAAEKQARMLRSADHLAEHMGEAPVLIVPVTTVDEPSSVFPAVQNLMLAARALGLGTTLTTTHRHAADEVREVLGLPPDAITWALIPVGVPTGRWGEARRRPLESVVYWDTWEATR</sequence>
<dbReference type="GO" id="GO:0016491">
    <property type="term" value="F:oxidoreductase activity"/>
    <property type="evidence" value="ECO:0007669"/>
    <property type="project" value="UniProtKB-KW"/>
</dbReference>
<dbReference type="Pfam" id="PF00881">
    <property type="entry name" value="Nitroreductase"/>
    <property type="match status" value="1"/>
</dbReference>
<evidence type="ECO:0000313" key="4">
    <source>
        <dbReference type="EMBL" id="WLS43516.1"/>
    </source>
</evidence>
<dbReference type="InterPro" id="IPR029479">
    <property type="entry name" value="Nitroreductase"/>
</dbReference>
<proteinExistence type="inferred from homology"/>
<dbReference type="InterPro" id="IPR000415">
    <property type="entry name" value="Nitroreductase-like"/>
</dbReference>
<gene>
    <name evidence="4" type="ORF">Q3V37_19140</name>
</gene>
<accession>A0AAJ6L2J9</accession>
<dbReference type="PANTHER" id="PTHR43673:SF10">
    <property type="entry name" value="NADH DEHYDROGENASE_NAD(P)H NITROREDUCTASE XCC3605-RELATED"/>
    <property type="match status" value="1"/>
</dbReference>
<feature type="domain" description="Nitroreductase" evidence="3">
    <location>
        <begin position="7"/>
        <end position="172"/>
    </location>
</feature>
<evidence type="ECO:0000259" key="3">
    <source>
        <dbReference type="Pfam" id="PF00881"/>
    </source>
</evidence>
<evidence type="ECO:0000256" key="1">
    <source>
        <dbReference type="ARBA" id="ARBA00007118"/>
    </source>
</evidence>
<dbReference type="Proteomes" id="UP001235874">
    <property type="component" value="Chromosome"/>
</dbReference>
<reference evidence="4 5" key="1">
    <citation type="submission" date="2023-07" db="EMBL/GenBank/DDBJ databases">
        <title>Micromonospora profundi TRM 95458 converts glycerol to a new osmotic compound.</title>
        <authorList>
            <person name="Lu D."/>
        </authorList>
    </citation>
    <scope>NUCLEOTIDE SEQUENCE [LARGE SCALE GENOMIC DNA]</scope>
    <source>
        <strain evidence="4 5">TRM95458</strain>
    </source>
</reference>
<dbReference type="PANTHER" id="PTHR43673">
    <property type="entry name" value="NAD(P)H NITROREDUCTASE YDGI-RELATED"/>
    <property type="match status" value="1"/>
</dbReference>
<organism evidence="4 5">
    <name type="scientific">Micromonospora profundi</name>
    <dbReference type="NCBI Taxonomy" id="1420889"/>
    <lineage>
        <taxon>Bacteria</taxon>
        <taxon>Bacillati</taxon>
        <taxon>Actinomycetota</taxon>
        <taxon>Actinomycetes</taxon>
        <taxon>Micromonosporales</taxon>
        <taxon>Micromonosporaceae</taxon>
        <taxon>Micromonospora</taxon>
    </lineage>
</organism>
<dbReference type="AlphaFoldDB" id="A0AAJ6L2J9"/>
<keyword evidence="2" id="KW-0560">Oxidoreductase</keyword>
<dbReference type="CDD" id="cd02062">
    <property type="entry name" value="Nitro_FMN_reductase"/>
    <property type="match status" value="1"/>
</dbReference>
<protein>
    <submittedName>
        <fullName evidence="4">Nitroreductase family protein</fullName>
    </submittedName>
</protein>
<dbReference type="Gene3D" id="3.40.109.10">
    <property type="entry name" value="NADH Oxidase"/>
    <property type="match status" value="1"/>
</dbReference>
<dbReference type="SUPFAM" id="SSF55469">
    <property type="entry name" value="FMN-dependent nitroreductase-like"/>
    <property type="match status" value="1"/>
</dbReference>
<dbReference type="EMBL" id="CP130472">
    <property type="protein sequence ID" value="WLS43516.1"/>
    <property type="molecule type" value="Genomic_DNA"/>
</dbReference>
<keyword evidence="5" id="KW-1185">Reference proteome</keyword>
<name>A0AAJ6L2J9_9ACTN</name>
<evidence type="ECO:0000313" key="5">
    <source>
        <dbReference type="Proteomes" id="UP001235874"/>
    </source>
</evidence>
<comment type="similarity">
    <text evidence="1">Belongs to the nitroreductase family.</text>
</comment>
<evidence type="ECO:0000256" key="2">
    <source>
        <dbReference type="ARBA" id="ARBA00023002"/>
    </source>
</evidence>